<comment type="caution">
    <text evidence="2">The sequence shown here is derived from an EMBL/GenBank/DDBJ whole genome shotgun (WGS) entry which is preliminary data.</text>
</comment>
<reference evidence="2 3" key="1">
    <citation type="submission" date="2019-08" db="EMBL/GenBank/DDBJ databases">
        <title>Bacillus genomes from the desert of Cuatro Cienegas, Coahuila.</title>
        <authorList>
            <person name="Olmedo-Alvarez G."/>
        </authorList>
    </citation>
    <scope>NUCLEOTIDE SEQUENCE [LARGE SCALE GENOMIC DNA]</scope>
    <source>
        <strain evidence="2 3">CH34_1T</strain>
    </source>
</reference>
<keyword evidence="1" id="KW-1133">Transmembrane helix</keyword>
<dbReference type="RefSeq" id="WP_148941314.1">
    <property type="nucleotide sequence ID" value="NZ_VTEI01000010.1"/>
</dbReference>
<dbReference type="EMBL" id="VTEI01000010">
    <property type="protein sequence ID" value="TYS14999.1"/>
    <property type="molecule type" value="Genomic_DNA"/>
</dbReference>
<feature type="transmembrane region" description="Helical" evidence="1">
    <location>
        <begin position="57"/>
        <end position="77"/>
    </location>
</feature>
<evidence type="ECO:0000313" key="3">
    <source>
        <dbReference type="Proteomes" id="UP000322267"/>
    </source>
</evidence>
<accession>A0A5D4NM58</accession>
<evidence type="ECO:0000256" key="1">
    <source>
        <dbReference type="SAM" id="Phobius"/>
    </source>
</evidence>
<sequence>MMNRNLFLAILLSFAFLANSIGFSHVALKAVHEASSMEQFAYDKLLSGEDPDLGKNAFYPFASFIAGILTALCLTANGSHRPNAGNRIRLQLTPVYFGANYVKPFSLNNQCFN</sequence>
<name>A0A5D4NM58_9BACI</name>
<organism evidence="2 3">
    <name type="scientific">Rossellomorea vietnamensis</name>
    <dbReference type="NCBI Taxonomy" id="218284"/>
    <lineage>
        <taxon>Bacteria</taxon>
        <taxon>Bacillati</taxon>
        <taxon>Bacillota</taxon>
        <taxon>Bacilli</taxon>
        <taxon>Bacillales</taxon>
        <taxon>Bacillaceae</taxon>
        <taxon>Rossellomorea</taxon>
    </lineage>
</organism>
<dbReference type="OrthoDB" id="2940873at2"/>
<protein>
    <submittedName>
        <fullName evidence="2">Uncharacterized protein</fullName>
    </submittedName>
</protein>
<proteinExistence type="predicted"/>
<keyword evidence="1" id="KW-0812">Transmembrane</keyword>
<evidence type="ECO:0000313" key="2">
    <source>
        <dbReference type="EMBL" id="TYS14999.1"/>
    </source>
</evidence>
<gene>
    <name evidence="2" type="ORF">FZC78_17040</name>
</gene>
<dbReference type="Proteomes" id="UP000322267">
    <property type="component" value="Unassembled WGS sequence"/>
</dbReference>
<dbReference type="AlphaFoldDB" id="A0A5D4NM58"/>
<keyword evidence="1" id="KW-0472">Membrane</keyword>